<keyword evidence="1" id="KW-0732">Signal</keyword>
<sequence length="183" mass="19070">MLKLSLSGVLLVLLMVPLAQAAAPVKKATKSRAVAPVFAVVEAEPAELSPEHLAVAQRVAVGTVPCELGAQVKISAHQTWAGRFVLEHGRQKYQMAPVPTSTGAVRLEDAAGGAVWLQLANKSMLMDQKLGRRLADECMNAGQAVVAEALLRTPAPSLLEPLNNTPAVAAAESKPEAVAAATK</sequence>
<feature type="chain" id="PRO_5045135133" evidence="1">
    <location>
        <begin position="22"/>
        <end position="183"/>
    </location>
</feature>
<protein>
    <submittedName>
        <fullName evidence="2">Uncharacterized protein</fullName>
    </submittedName>
</protein>
<dbReference type="RefSeq" id="WP_310341599.1">
    <property type="nucleotide sequence ID" value="NZ_JAVDXO010000003.1"/>
</dbReference>
<comment type="caution">
    <text evidence="2">The sequence shown here is derived from an EMBL/GenBank/DDBJ whole genome shotgun (WGS) entry which is preliminary data.</text>
</comment>
<dbReference type="Proteomes" id="UP001268089">
    <property type="component" value="Unassembled WGS sequence"/>
</dbReference>
<evidence type="ECO:0000313" key="3">
    <source>
        <dbReference type="Proteomes" id="UP001268089"/>
    </source>
</evidence>
<dbReference type="EMBL" id="JAVDXO010000003">
    <property type="protein sequence ID" value="MDR7306469.1"/>
    <property type="molecule type" value="Genomic_DNA"/>
</dbReference>
<keyword evidence="3" id="KW-1185">Reference proteome</keyword>
<evidence type="ECO:0000256" key="1">
    <source>
        <dbReference type="SAM" id="SignalP"/>
    </source>
</evidence>
<evidence type="ECO:0000313" key="2">
    <source>
        <dbReference type="EMBL" id="MDR7306469.1"/>
    </source>
</evidence>
<organism evidence="2 3">
    <name type="scientific">Rhodoferax saidenbachensis</name>
    <dbReference type="NCBI Taxonomy" id="1484693"/>
    <lineage>
        <taxon>Bacteria</taxon>
        <taxon>Pseudomonadati</taxon>
        <taxon>Pseudomonadota</taxon>
        <taxon>Betaproteobacteria</taxon>
        <taxon>Burkholderiales</taxon>
        <taxon>Comamonadaceae</taxon>
        <taxon>Rhodoferax</taxon>
    </lineage>
</organism>
<reference evidence="2 3" key="1">
    <citation type="submission" date="2023-07" db="EMBL/GenBank/DDBJ databases">
        <title>Sorghum-associated microbial communities from plants grown in Nebraska, USA.</title>
        <authorList>
            <person name="Schachtman D."/>
        </authorList>
    </citation>
    <scope>NUCLEOTIDE SEQUENCE [LARGE SCALE GENOMIC DNA]</scope>
    <source>
        <strain evidence="2 3">BE308</strain>
    </source>
</reference>
<accession>A0ABU1ZLP9</accession>
<gene>
    <name evidence="2" type="ORF">J2X15_001752</name>
</gene>
<name>A0ABU1ZLP9_9BURK</name>
<feature type="signal peptide" evidence="1">
    <location>
        <begin position="1"/>
        <end position="21"/>
    </location>
</feature>
<proteinExistence type="predicted"/>